<reference evidence="1 2" key="1">
    <citation type="journal article" date="2016" name="Mol. Biol. Evol.">
        <title>Comparative Genomics of Early-Diverging Mushroom-Forming Fungi Provides Insights into the Origins of Lignocellulose Decay Capabilities.</title>
        <authorList>
            <person name="Nagy L.G."/>
            <person name="Riley R."/>
            <person name="Tritt A."/>
            <person name="Adam C."/>
            <person name="Daum C."/>
            <person name="Floudas D."/>
            <person name="Sun H."/>
            <person name="Yadav J.S."/>
            <person name="Pangilinan J."/>
            <person name="Larsson K.H."/>
            <person name="Matsuura K."/>
            <person name="Barry K."/>
            <person name="Labutti K."/>
            <person name="Kuo R."/>
            <person name="Ohm R.A."/>
            <person name="Bhattacharya S.S."/>
            <person name="Shirouzu T."/>
            <person name="Yoshinaga Y."/>
            <person name="Martin F.M."/>
            <person name="Grigoriev I.V."/>
            <person name="Hibbett D.S."/>
        </authorList>
    </citation>
    <scope>NUCLEOTIDE SEQUENCE [LARGE SCALE GENOMIC DNA]</scope>
    <source>
        <strain evidence="1 2">HHB9708</strain>
    </source>
</reference>
<dbReference type="EMBL" id="KV419441">
    <property type="protein sequence ID" value="KZS88013.1"/>
    <property type="molecule type" value="Genomic_DNA"/>
</dbReference>
<dbReference type="OrthoDB" id="3183574at2759"/>
<name>A0A164NT63_9AGAM</name>
<gene>
    <name evidence="1" type="ORF">SISNIDRAFT_552864</name>
</gene>
<keyword evidence="2" id="KW-1185">Reference proteome</keyword>
<proteinExistence type="predicted"/>
<protein>
    <submittedName>
        <fullName evidence="1">Uncharacterized protein</fullName>
    </submittedName>
</protein>
<dbReference type="Proteomes" id="UP000076722">
    <property type="component" value="Unassembled WGS sequence"/>
</dbReference>
<sequence length="327" mass="37100">MSVTSESDVSNVHEENAEWYDLIQRNPEDAAAASERALHFLRIAEIHEPILNHLNLRDVCAFGQIHRDLRGAPGAHFDSHFNTLLRRFFADAKGFRNILRRLQAVISGSTVLSFISRDPWESRDLDLYCPLGTAHLICDYLSEVEGYGQPRVVRRSAYSAQQGIGKILRMKKLVDQVVAEGGEATQRQIQIDIIESITTLAVEPITNFHSTAVMNFLYADGVVVLYPDLTFRRISVKSNRPNIKFPPYPKYEQRGYLIVETGYDFLCRTACPVLYRATHDGASMMLRFRDNGTFVPGLAYWRLNPNDGEMDDCLNVSCPKRTFIPIA</sequence>
<accession>A0A164NT63</accession>
<evidence type="ECO:0000313" key="1">
    <source>
        <dbReference type="EMBL" id="KZS88013.1"/>
    </source>
</evidence>
<organism evidence="1 2">
    <name type="scientific">Sistotremastrum niveocremeum HHB9708</name>
    <dbReference type="NCBI Taxonomy" id="1314777"/>
    <lineage>
        <taxon>Eukaryota</taxon>
        <taxon>Fungi</taxon>
        <taxon>Dikarya</taxon>
        <taxon>Basidiomycota</taxon>
        <taxon>Agaricomycotina</taxon>
        <taxon>Agaricomycetes</taxon>
        <taxon>Sistotremastrales</taxon>
        <taxon>Sistotremastraceae</taxon>
        <taxon>Sertulicium</taxon>
        <taxon>Sertulicium niveocremeum</taxon>
    </lineage>
</organism>
<dbReference type="AlphaFoldDB" id="A0A164NT63"/>
<evidence type="ECO:0000313" key="2">
    <source>
        <dbReference type="Proteomes" id="UP000076722"/>
    </source>
</evidence>